<dbReference type="InterPro" id="IPR035969">
    <property type="entry name" value="Rab-GAP_TBC_sf"/>
</dbReference>
<dbReference type="Pfam" id="PF00566">
    <property type="entry name" value="RabGAP-TBC"/>
    <property type="match status" value="1"/>
</dbReference>
<proteinExistence type="predicted"/>
<dbReference type="Gene3D" id="1.10.472.80">
    <property type="entry name" value="Ypt/Rab-GAP domain of gyp1p, domain 3"/>
    <property type="match status" value="1"/>
</dbReference>
<dbReference type="PANTHER" id="PTHR13399:SF2">
    <property type="entry name" value="TRANSLOCON-ASSOCIATED PROTEIN SUBUNIT GAMMA"/>
    <property type="match status" value="1"/>
</dbReference>
<keyword evidence="2" id="KW-1185">Reference proteome</keyword>
<evidence type="ECO:0000313" key="2">
    <source>
        <dbReference type="Proteomes" id="UP001152795"/>
    </source>
</evidence>
<accession>A0A6S7HPW5</accession>
<reference evidence="1" key="1">
    <citation type="submission" date="2020-04" db="EMBL/GenBank/DDBJ databases">
        <authorList>
            <person name="Alioto T."/>
            <person name="Alioto T."/>
            <person name="Gomez Garrido J."/>
        </authorList>
    </citation>
    <scope>NUCLEOTIDE SEQUENCE</scope>
    <source>
        <strain evidence="1">A484AB</strain>
    </source>
</reference>
<dbReference type="EMBL" id="CACRXK020005514">
    <property type="protein sequence ID" value="CAB4006459.1"/>
    <property type="molecule type" value="Genomic_DNA"/>
</dbReference>
<dbReference type="GO" id="GO:0005783">
    <property type="term" value="C:endoplasmic reticulum"/>
    <property type="evidence" value="ECO:0007669"/>
    <property type="project" value="TreeGrafter"/>
</dbReference>
<gene>
    <name evidence="1" type="ORF">PACLA_8A026362</name>
</gene>
<organism evidence="1 2">
    <name type="scientific">Paramuricea clavata</name>
    <name type="common">Red gorgonian</name>
    <name type="synonym">Violescent sea-whip</name>
    <dbReference type="NCBI Taxonomy" id="317549"/>
    <lineage>
        <taxon>Eukaryota</taxon>
        <taxon>Metazoa</taxon>
        <taxon>Cnidaria</taxon>
        <taxon>Anthozoa</taxon>
        <taxon>Octocorallia</taxon>
        <taxon>Malacalcyonacea</taxon>
        <taxon>Plexauridae</taxon>
        <taxon>Paramuricea</taxon>
    </lineage>
</organism>
<dbReference type="SUPFAM" id="SSF47923">
    <property type="entry name" value="Ypt/Rab-GAP domain of gyp1p"/>
    <property type="match status" value="1"/>
</dbReference>
<name>A0A6S7HPW5_PARCT</name>
<dbReference type="OrthoDB" id="289721at2759"/>
<dbReference type="PROSITE" id="PS50086">
    <property type="entry name" value="TBC_RABGAP"/>
    <property type="match status" value="1"/>
</dbReference>
<evidence type="ECO:0000313" key="1">
    <source>
        <dbReference type="EMBL" id="CAB4006459.1"/>
    </source>
</evidence>
<comment type="caution">
    <text evidence="1">The sequence shown here is derived from an EMBL/GenBank/DDBJ whole genome shotgun (WGS) entry which is preliminary data.</text>
</comment>
<dbReference type="InterPro" id="IPR000195">
    <property type="entry name" value="Rab-GAP-TBC_dom"/>
</dbReference>
<dbReference type="Proteomes" id="UP001152795">
    <property type="component" value="Unassembled WGS sequence"/>
</dbReference>
<protein>
    <submittedName>
        <fullName evidence="1">TBC1 domain family member 30-like</fullName>
    </submittedName>
</protein>
<dbReference type="PANTHER" id="PTHR13399">
    <property type="entry name" value="TRANSLOCON-ASSOCIATED PROTEIN TRAP , GAMMA SUBUNIT"/>
    <property type="match status" value="1"/>
</dbReference>
<sequence>MEYADVLWDGCTESETESESDYLEHVQYKAVKLVTGAMKGTSKHRLMEEVMVYLVDFVLPANYFSNNLRSLSVDMAVLRELMKIKLPDLSDHLQNLQRQATAHNNTDSNSHEPPLTNVFTMQWFLTLFATCLPEQLVLRVWDCILLEGSEVLLRVALAIWAAIGL</sequence>
<dbReference type="AlphaFoldDB" id="A0A6S7HPW5"/>